<accession>A0A4S2MYS6</accession>
<sequence>MTRDSTPPPSSQPPIILATHPRACSTAFERVLMQSPHLHCIHEPFGDAYYYGPERLGNRFDGPTHTSARESSGFSTVTYRHVVDALKSPDQLKRVFIKDITHYLVPPPGSTKYGLAKSLGGNNGQDENNPTVIPLEILRRWNWSFLIRHPRDAIPSYYRCTQPPLAEKTGFKEFFPEEAGYREMRLVMEYLLSVGVLKKEQLVVVDAEDLLAKPREVMKTYCEMVGVRFDDEFLSWEKGCGEAKKNFEKWNGFHEDAIHSSGLQPREEKQKKSDEEVYEGWVEKWGKDAAELIRRTVEENIEDYEWLRQFRTQV</sequence>
<dbReference type="PANTHER" id="PTHR48419">
    <property type="entry name" value="SULFOTRANSFERASE DOMAIN-CONTAINING PROTEIN"/>
    <property type="match status" value="1"/>
</dbReference>
<dbReference type="OrthoDB" id="2405944at2759"/>
<organism evidence="1 2">
    <name type="scientific">Ascodesmis nigricans</name>
    <dbReference type="NCBI Taxonomy" id="341454"/>
    <lineage>
        <taxon>Eukaryota</taxon>
        <taxon>Fungi</taxon>
        <taxon>Dikarya</taxon>
        <taxon>Ascomycota</taxon>
        <taxon>Pezizomycotina</taxon>
        <taxon>Pezizomycetes</taxon>
        <taxon>Pezizales</taxon>
        <taxon>Ascodesmidaceae</taxon>
        <taxon>Ascodesmis</taxon>
    </lineage>
</organism>
<evidence type="ECO:0000313" key="2">
    <source>
        <dbReference type="Proteomes" id="UP000298138"/>
    </source>
</evidence>
<protein>
    <recommendedName>
        <fullName evidence="3">P-loop containing nucleoside triphosphate hydrolase protein</fullName>
    </recommendedName>
</protein>
<reference evidence="1 2" key="1">
    <citation type="submission" date="2019-04" db="EMBL/GenBank/DDBJ databases">
        <title>Comparative genomics and transcriptomics to analyze fruiting body development in filamentous ascomycetes.</title>
        <authorList>
            <consortium name="DOE Joint Genome Institute"/>
            <person name="Lutkenhaus R."/>
            <person name="Traeger S."/>
            <person name="Breuer J."/>
            <person name="Kuo A."/>
            <person name="Lipzen A."/>
            <person name="Pangilinan J."/>
            <person name="Dilworth D."/>
            <person name="Sandor L."/>
            <person name="Poggeler S."/>
            <person name="Barry K."/>
            <person name="Grigoriev I.V."/>
            <person name="Nowrousian M."/>
        </authorList>
    </citation>
    <scope>NUCLEOTIDE SEQUENCE [LARGE SCALE GENOMIC DNA]</scope>
    <source>
        <strain evidence="1 2">CBS 389.68</strain>
    </source>
</reference>
<dbReference type="Gene3D" id="3.40.50.300">
    <property type="entry name" value="P-loop containing nucleotide triphosphate hydrolases"/>
    <property type="match status" value="1"/>
</dbReference>
<proteinExistence type="predicted"/>
<dbReference type="InterPro" id="IPR027417">
    <property type="entry name" value="P-loop_NTPase"/>
</dbReference>
<dbReference type="EMBL" id="ML220117">
    <property type="protein sequence ID" value="TGZ81837.1"/>
    <property type="molecule type" value="Genomic_DNA"/>
</dbReference>
<evidence type="ECO:0000313" key="1">
    <source>
        <dbReference type="EMBL" id="TGZ81837.1"/>
    </source>
</evidence>
<dbReference type="InterPro" id="IPR053226">
    <property type="entry name" value="Pyrrolopyrazine_biosynth_F"/>
</dbReference>
<dbReference type="STRING" id="341454.A0A4S2MYS6"/>
<dbReference type="SUPFAM" id="SSF52540">
    <property type="entry name" value="P-loop containing nucleoside triphosphate hydrolases"/>
    <property type="match status" value="1"/>
</dbReference>
<name>A0A4S2MYS6_9PEZI</name>
<evidence type="ECO:0008006" key="3">
    <source>
        <dbReference type="Google" id="ProtNLM"/>
    </source>
</evidence>
<gene>
    <name evidence="1" type="ORF">EX30DRAFT_340263</name>
</gene>
<dbReference type="PANTHER" id="PTHR48419:SF1">
    <property type="entry name" value="SULFOTRANSFERASE DOMAIN-CONTAINING PROTEIN"/>
    <property type="match status" value="1"/>
</dbReference>
<dbReference type="Proteomes" id="UP000298138">
    <property type="component" value="Unassembled WGS sequence"/>
</dbReference>
<keyword evidence="2" id="KW-1185">Reference proteome</keyword>
<dbReference type="InParanoid" id="A0A4S2MYS6"/>
<dbReference type="AlphaFoldDB" id="A0A4S2MYS6"/>